<dbReference type="PROSITE" id="PS51186">
    <property type="entry name" value="GNAT"/>
    <property type="match status" value="1"/>
</dbReference>
<proteinExistence type="predicted"/>
<name>A0A095YD73_9FIRM</name>
<feature type="domain" description="N-acetyltransferase" evidence="1">
    <location>
        <begin position="151"/>
        <end position="285"/>
    </location>
</feature>
<evidence type="ECO:0000313" key="2">
    <source>
        <dbReference type="EMBL" id="KGF04537.1"/>
    </source>
</evidence>
<dbReference type="OrthoDB" id="1886966at2"/>
<dbReference type="eggNOG" id="ENOG5032XN7">
    <property type="taxonomic scope" value="Bacteria"/>
</dbReference>
<comment type="caution">
    <text evidence="2">The sequence shown here is derived from an EMBL/GenBank/DDBJ whole genome shotgun (WGS) entry which is preliminary data.</text>
</comment>
<organism evidence="2 3">
    <name type="scientific">Anaerococcus lactolyticus S7-1-13</name>
    <dbReference type="NCBI Taxonomy" id="1284686"/>
    <lineage>
        <taxon>Bacteria</taxon>
        <taxon>Bacillati</taxon>
        <taxon>Bacillota</taxon>
        <taxon>Tissierellia</taxon>
        <taxon>Tissierellales</taxon>
        <taxon>Peptoniphilaceae</taxon>
        <taxon>Anaerococcus</taxon>
    </lineage>
</organism>
<dbReference type="InterPro" id="IPR000182">
    <property type="entry name" value="GNAT_dom"/>
</dbReference>
<dbReference type="InterPro" id="IPR016181">
    <property type="entry name" value="Acyl_CoA_acyltransferase"/>
</dbReference>
<dbReference type="EMBL" id="JRMW01000029">
    <property type="protein sequence ID" value="KGF04537.1"/>
    <property type="molecule type" value="Genomic_DNA"/>
</dbReference>
<accession>A0A095YD73</accession>
<dbReference type="SUPFAM" id="SSF55729">
    <property type="entry name" value="Acyl-CoA N-acyltransferases (Nat)"/>
    <property type="match status" value="1"/>
</dbReference>
<dbReference type="Gene3D" id="3.40.630.30">
    <property type="match status" value="1"/>
</dbReference>
<evidence type="ECO:0000313" key="3">
    <source>
        <dbReference type="Proteomes" id="UP000029579"/>
    </source>
</evidence>
<dbReference type="Proteomes" id="UP000029579">
    <property type="component" value="Unassembled WGS sequence"/>
</dbReference>
<sequence>MQIRPLQRPDLAQVRPLLDLAVGDKTHFSYPRFYKINDIFRELEYSIEFMATQTLVAEENGKLEALATYFWDDDEKYIQTTLLVIKNKDIEVFEKLISHIKNDRKDYRLDLGLSHTCWLNDEEYFKDKAQIIDYSHVLEAKNISQKTEEIKRIGVLSKEDFQKYQAFHDKFAKDMYYNSKNLLRDFDRFRVFVKEDKGELVGSLLVKIYGENPCKSEIFGIFVGENQDKSKICDELLKAMTNSLIDEFGKISTIKYFVEVDKKIELKIALANGFENLDTYILYKI</sequence>
<reference evidence="2 3" key="1">
    <citation type="submission" date="2014-07" db="EMBL/GenBank/DDBJ databases">
        <authorList>
            <person name="McCorrison J."/>
            <person name="Sanka R."/>
            <person name="Torralba M."/>
            <person name="Gillis M."/>
            <person name="Haft D.H."/>
            <person name="Methe B."/>
            <person name="Sutton G."/>
            <person name="Nelson K.E."/>
        </authorList>
    </citation>
    <scope>NUCLEOTIDE SEQUENCE [LARGE SCALE GENOMIC DNA]</scope>
    <source>
        <strain evidence="2 3">S7-1-13</strain>
    </source>
</reference>
<dbReference type="RefSeq" id="WP_037327152.1">
    <property type="nucleotide sequence ID" value="NZ_JRMW01000029.1"/>
</dbReference>
<gene>
    <name evidence="2" type="ORF">HMPREF1630_03840</name>
</gene>
<dbReference type="GO" id="GO:0016747">
    <property type="term" value="F:acyltransferase activity, transferring groups other than amino-acyl groups"/>
    <property type="evidence" value="ECO:0007669"/>
    <property type="project" value="InterPro"/>
</dbReference>
<dbReference type="AlphaFoldDB" id="A0A095YD73"/>
<evidence type="ECO:0000259" key="1">
    <source>
        <dbReference type="PROSITE" id="PS51186"/>
    </source>
</evidence>
<protein>
    <recommendedName>
        <fullName evidence="1">N-acetyltransferase domain-containing protein</fullName>
    </recommendedName>
</protein>